<dbReference type="GO" id="GO:0003677">
    <property type="term" value="F:DNA binding"/>
    <property type="evidence" value="ECO:0007669"/>
    <property type="project" value="UniProtKB-KW"/>
</dbReference>
<name>A0ABP8YKG0_9MICO</name>
<keyword evidence="3" id="KW-0238">DNA-binding</keyword>
<reference evidence="4" key="1">
    <citation type="journal article" date="2019" name="Int. J. Syst. Evol. Microbiol.">
        <title>The Global Catalogue of Microorganisms (GCM) 10K type strain sequencing project: providing services to taxonomists for standard genome sequencing and annotation.</title>
        <authorList>
            <consortium name="The Broad Institute Genomics Platform"/>
            <consortium name="The Broad Institute Genome Sequencing Center for Infectious Disease"/>
            <person name="Wu L."/>
            <person name="Ma J."/>
        </authorList>
    </citation>
    <scope>NUCLEOTIDE SEQUENCE [LARGE SCALE GENOMIC DNA]</scope>
    <source>
        <strain evidence="4">JCM 18063</strain>
    </source>
</reference>
<feature type="domain" description="Rv2175c C-terminal" evidence="1">
    <location>
        <begin position="71"/>
        <end position="126"/>
    </location>
</feature>
<evidence type="ECO:0000259" key="2">
    <source>
        <dbReference type="Pfam" id="PF21531"/>
    </source>
</evidence>
<dbReference type="EMBL" id="BAABID010000008">
    <property type="protein sequence ID" value="GAA4728537.1"/>
    <property type="molecule type" value="Genomic_DNA"/>
</dbReference>
<sequence>MSTAENSTLDDLIDDWLTLPDVAEQLGVEVGAVRGLVDSRHLIGVKRGPRTTFQVPAAFLVEGPDGAPHVVETLRGTVMLLGDAGFSDGEALQWLFTPEESLDARPVDALRAGRRAQVRRVAQALA</sequence>
<evidence type="ECO:0000313" key="3">
    <source>
        <dbReference type="EMBL" id="GAA4728537.1"/>
    </source>
</evidence>
<dbReference type="RefSeq" id="WP_343037442.1">
    <property type="nucleotide sequence ID" value="NZ_BAABID010000008.1"/>
</dbReference>
<evidence type="ECO:0000313" key="4">
    <source>
        <dbReference type="Proteomes" id="UP001500956"/>
    </source>
</evidence>
<feature type="domain" description="DNA-binding protein Rv2175c wHTH" evidence="2">
    <location>
        <begin position="15"/>
        <end position="60"/>
    </location>
</feature>
<organism evidence="3 4">
    <name type="scientific">Isoptericola chiayiensis</name>
    <dbReference type="NCBI Taxonomy" id="579446"/>
    <lineage>
        <taxon>Bacteria</taxon>
        <taxon>Bacillati</taxon>
        <taxon>Actinomycetota</taxon>
        <taxon>Actinomycetes</taxon>
        <taxon>Micrococcales</taxon>
        <taxon>Promicromonosporaceae</taxon>
        <taxon>Isoptericola</taxon>
    </lineage>
</organism>
<dbReference type="Pfam" id="PF18367">
    <property type="entry name" value="Rv2175c_C"/>
    <property type="match status" value="1"/>
</dbReference>
<dbReference type="InterPro" id="IPR041098">
    <property type="entry name" value="Rv2175c_C"/>
</dbReference>
<protein>
    <submittedName>
        <fullName evidence="3">Rv2175c family DNA-binding protein</fullName>
    </submittedName>
</protein>
<keyword evidence="4" id="KW-1185">Reference proteome</keyword>
<evidence type="ECO:0000259" key="1">
    <source>
        <dbReference type="Pfam" id="PF18367"/>
    </source>
</evidence>
<dbReference type="Pfam" id="PF21531">
    <property type="entry name" value="Rv2175c_wHTH"/>
    <property type="match status" value="1"/>
</dbReference>
<dbReference type="InterPro" id="IPR048576">
    <property type="entry name" value="Rv2175c_wHTH"/>
</dbReference>
<gene>
    <name evidence="3" type="ORF">GCM10023216_19850</name>
</gene>
<proteinExistence type="predicted"/>
<dbReference type="Proteomes" id="UP001500956">
    <property type="component" value="Unassembled WGS sequence"/>
</dbReference>
<accession>A0ABP8YKG0</accession>
<comment type="caution">
    <text evidence="3">The sequence shown here is derived from an EMBL/GenBank/DDBJ whole genome shotgun (WGS) entry which is preliminary data.</text>
</comment>